<keyword evidence="13 21" id="KW-1015">Disulfide bond</keyword>
<keyword evidence="5 23" id="KW-0812">Transmembrane</keyword>
<dbReference type="PROSITE" id="PS50923">
    <property type="entry name" value="SUSHI"/>
    <property type="match status" value="1"/>
</dbReference>
<evidence type="ECO:0000313" key="28">
    <source>
        <dbReference type="Proteomes" id="UP001474421"/>
    </source>
</evidence>
<evidence type="ECO:0000256" key="19">
    <source>
        <dbReference type="ARBA" id="ARBA00034104"/>
    </source>
</evidence>
<evidence type="ECO:0000256" key="24">
    <source>
        <dbReference type="SAM" id="SignalP"/>
    </source>
</evidence>
<evidence type="ECO:0000256" key="21">
    <source>
        <dbReference type="PROSITE-ProRule" id="PRU00302"/>
    </source>
</evidence>
<evidence type="ECO:0000256" key="15">
    <source>
        <dbReference type="ARBA" id="ARBA00023180"/>
    </source>
</evidence>
<keyword evidence="12 23" id="KW-0472">Membrane</keyword>
<feature type="transmembrane region" description="Helical" evidence="23">
    <location>
        <begin position="841"/>
        <end position="863"/>
    </location>
</feature>
<keyword evidence="11" id="KW-0175">Coiled coil</keyword>
<keyword evidence="6 24" id="KW-0732">Signal</keyword>
<evidence type="ECO:0000256" key="5">
    <source>
        <dbReference type="ARBA" id="ARBA00022692"/>
    </source>
</evidence>
<dbReference type="AlphaFoldDB" id="A0AAW1BVS6"/>
<dbReference type="EMBL" id="JAOTOJ010000002">
    <property type="protein sequence ID" value="KAK9405956.1"/>
    <property type="molecule type" value="Genomic_DNA"/>
</dbReference>
<keyword evidence="17" id="KW-0628">Postsynaptic cell membrane</keyword>
<dbReference type="InterPro" id="IPR002455">
    <property type="entry name" value="GPCR3_GABA-B"/>
</dbReference>
<accession>A0AAW1BVS6</accession>
<evidence type="ECO:0000259" key="25">
    <source>
        <dbReference type="PROSITE" id="PS50259"/>
    </source>
</evidence>
<feature type="transmembrane region" description="Helical" evidence="23">
    <location>
        <begin position="777"/>
        <end position="797"/>
    </location>
</feature>
<comment type="caution">
    <text evidence="27">The sequence shown here is derived from an EMBL/GenBank/DDBJ whole genome shotgun (WGS) entry which is preliminary data.</text>
</comment>
<evidence type="ECO:0000256" key="17">
    <source>
        <dbReference type="ARBA" id="ARBA00023257"/>
    </source>
</evidence>
<dbReference type="InterPro" id="IPR017978">
    <property type="entry name" value="GPCR_3_C"/>
</dbReference>
<evidence type="ECO:0000256" key="6">
    <source>
        <dbReference type="ARBA" id="ARBA00022729"/>
    </source>
</evidence>
<feature type="region of interest" description="Disordered" evidence="22">
    <location>
        <begin position="874"/>
        <end position="901"/>
    </location>
</feature>
<feature type="signal peptide" evidence="24">
    <location>
        <begin position="1"/>
        <end position="24"/>
    </location>
</feature>
<keyword evidence="21" id="KW-0768">Sushi</keyword>
<comment type="similarity">
    <text evidence="2">Belongs to the G-protein coupled receptor 3 family. GABA-B receptor subfamily.</text>
</comment>
<dbReference type="Pfam" id="PF00084">
    <property type="entry name" value="Sushi"/>
    <property type="match status" value="1"/>
</dbReference>
<dbReference type="PRINTS" id="PR01177">
    <property type="entry name" value="GABAB1RECPTR"/>
</dbReference>
<feature type="compositionally biased region" description="Polar residues" evidence="22">
    <location>
        <begin position="874"/>
        <end position="891"/>
    </location>
</feature>
<evidence type="ECO:0000256" key="22">
    <source>
        <dbReference type="SAM" id="MobiDB-lite"/>
    </source>
</evidence>
<evidence type="ECO:0000256" key="8">
    <source>
        <dbReference type="ARBA" id="ARBA00022989"/>
    </source>
</evidence>
<sequence length="994" mass="113049">MVRRKKMPLLFVLSFLVISQPGHGAVHLNITEGCKLIFPPWDGGIRYRGLTREQVKTAHFLPFDYEIEYVCRPEREIVGPKVRKCLPNGTWTDSEVQSRCLRTCPKMHLNLENGQVTVRAIERVPVEGTWVEYRCNPGFYLVGSPRSNCTKVGRWSSTKPVCELWRPPVSRSGSGKKRLHIGALFPMTGGWPGGQACLPSAQMALEDVNSRRDILPDYELRLDHRDSECEPGVATKFLYELLYNDPIKIILLPGCSSVSTLVAEAARMWNLIVLSYGSSSPALSNRQRFPTFFRTHPSATLHNPTRVQLFKKWSWTKIATIQQTTEVFTSTLDDLEERVKEAGIEITFRQSFFSDPTVPVKNLKRQDARIIVGLFYETEARKVFCEVYKERLFGKKYVWFLIGWYADNWFRIKDANINCTEEEMREAVEGHITTEIVMLNPENTRSISNMTSEEFIEKLTKRVEKSPEETGGFQEAPLAYDAIWALALALNKTSAELVKKGLRLEDFNYNNQTITDEIYRALNSSAFEGVSGHVVFDASGSRMAWTLIEQLQDGVYKKIGYYDSTKDNLSWYNNDKWIGGVPPADYTKVIITFRYLSQKLFISVSVLSSLGILLAIICLAFNIYNGHVRYIQNSQPYLNNMTAVGCALAQAAVFPLGLDGLHISRDLFPFVCQARLWLLGLGFSLGYGSMFTKIWWVHTVFTKKEEKKERRKTLEPWKLYATVGLLVGLDFVILAIWQIVNPLKRTTEEFTKEEPKSDIDVLILPKLEHCSSDRMNTWLGIFYGFKGLLLLLGIFLAYETKGVSTEKINDHRAVGMAIYNVAVLCLITAPVTMILSSQQDAAFAFASLAIVFSSYITLVVLFVPKMRRLITRGEWQSEQQDTMKTGSSTNNNEEEKSRMLEKENRELEKIIAEKEERVSELQQQLKSRQQLRSRRRSSNCAADNHFNNSASASAATGPNLYQPSLPLVRCLVAEQADKLGRNNCDGSRVHLLYK</sequence>
<dbReference type="InterPro" id="IPR001828">
    <property type="entry name" value="ANF_lig-bd_rcpt"/>
</dbReference>
<feature type="transmembrane region" description="Helical" evidence="23">
    <location>
        <begin position="717"/>
        <end position="740"/>
    </location>
</feature>
<feature type="domain" description="G-protein coupled receptors family 3 profile" evidence="25">
    <location>
        <begin position="607"/>
        <end position="885"/>
    </location>
</feature>
<dbReference type="Pfam" id="PF00003">
    <property type="entry name" value="7tm_3"/>
    <property type="match status" value="1"/>
</dbReference>
<evidence type="ECO:0000259" key="26">
    <source>
        <dbReference type="PROSITE" id="PS50923"/>
    </source>
</evidence>
<evidence type="ECO:0000256" key="1">
    <source>
        <dbReference type="ARBA" id="ARBA00004279"/>
    </source>
</evidence>
<feature type="transmembrane region" description="Helical" evidence="23">
    <location>
        <begin position="817"/>
        <end position="835"/>
    </location>
</feature>
<evidence type="ECO:0000256" key="3">
    <source>
        <dbReference type="ARBA" id="ARBA00022475"/>
    </source>
</evidence>
<organism evidence="27 28">
    <name type="scientific">Crotalus adamanteus</name>
    <name type="common">Eastern diamondback rattlesnake</name>
    <dbReference type="NCBI Taxonomy" id="8729"/>
    <lineage>
        <taxon>Eukaryota</taxon>
        <taxon>Metazoa</taxon>
        <taxon>Chordata</taxon>
        <taxon>Craniata</taxon>
        <taxon>Vertebrata</taxon>
        <taxon>Euteleostomi</taxon>
        <taxon>Lepidosauria</taxon>
        <taxon>Squamata</taxon>
        <taxon>Bifurcata</taxon>
        <taxon>Unidentata</taxon>
        <taxon>Episquamata</taxon>
        <taxon>Toxicofera</taxon>
        <taxon>Serpentes</taxon>
        <taxon>Colubroidea</taxon>
        <taxon>Viperidae</taxon>
        <taxon>Crotalinae</taxon>
        <taxon>Crotalus</taxon>
    </lineage>
</organism>
<feature type="domain" description="Sushi" evidence="26">
    <location>
        <begin position="102"/>
        <end position="164"/>
    </location>
</feature>
<dbReference type="FunFam" id="3.40.50.2300:FF:000055">
    <property type="entry name" value="Gamma-aminobutyric acid type B receptor subunit 1"/>
    <property type="match status" value="1"/>
</dbReference>
<evidence type="ECO:0000256" key="13">
    <source>
        <dbReference type="ARBA" id="ARBA00023157"/>
    </source>
</evidence>
<feature type="region of interest" description="Disordered" evidence="22">
    <location>
        <begin position="922"/>
        <end position="957"/>
    </location>
</feature>
<comment type="subcellular location">
    <subcellularLocation>
        <location evidence="1">Cell projection</location>
        <location evidence="1">Dendrite</location>
    </subcellularLocation>
    <subcellularLocation>
        <location evidence="19">Postsynaptic cell membrane</location>
        <topology evidence="19">Multi-pass membrane protein</topology>
    </subcellularLocation>
</comment>
<dbReference type="SUPFAM" id="SSF53822">
    <property type="entry name" value="Periplasmic binding protein-like I"/>
    <property type="match status" value="1"/>
</dbReference>
<feature type="disulfide bond" evidence="21">
    <location>
        <begin position="135"/>
        <end position="162"/>
    </location>
</feature>
<feature type="transmembrane region" description="Helical" evidence="23">
    <location>
        <begin position="600"/>
        <end position="625"/>
    </location>
</feature>
<dbReference type="PRINTS" id="PR01176">
    <property type="entry name" value="GABABRECEPTR"/>
</dbReference>
<dbReference type="GO" id="GO:0030425">
    <property type="term" value="C:dendrite"/>
    <property type="evidence" value="ECO:0007669"/>
    <property type="project" value="UniProtKB-SubCell"/>
</dbReference>
<feature type="transmembrane region" description="Helical" evidence="23">
    <location>
        <begin position="676"/>
        <end position="696"/>
    </location>
</feature>
<feature type="compositionally biased region" description="Low complexity" evidence="22">
    <location>
        <begin position="941"/>
        <end position="955"/>
    </location>
</feature>
<evidence type="ECO:0000256" key="4">
    <source>
        <dbReference type="ARBA" id="ARBA00022553"/>
    </source>
</evidence>
<dbReference type="FunFam" id="2.10.70.10:FF:000031">
    <property type="entry name" value="gamma-aminobutyric acid type B receptor subunit 1"/>
    <property type="match status" value="1"/>
</dbReference>
<proteinExistence type="inferred from homology"/>
<feature type="transmembrane region" description="Helical" evidence="23">
    <location>
        <begin position="637"/>
        <end position="656"/>
    </location>
</feature>
<evidence type="ECO:0000256" key="12">
    <source>
        <dbReference type="ARBA" id="ARBA00023136"/>
    </source>
</evidence>
<dbReference type="CDD" id="cd15291">
    <property type="entry name" value="7tmC_GABA-B-R1"/>
    <property type="match status" value="1"/>
</dbReference>
<gene>
    <name evidence="27" type="ORF">NXF25_004730</name>
</gene>
<dbReference type="CDD" id="cd06366">
    <property type="entry name" value="PBP1_GABAb_receptor"/>
    <property type="match status" value="1"/>
</dbReference>
<name>A0AAW1BVS6_CROAD</name>
<keyword evidence="7" id="KW-0677">Repeat</keyword>
<evidence type="ECO:0000256" key="18">
    <source>
        <dbReference type="ARBA" id="ARBA00023273"/>
    </source>
</evidence>
<dbReference type="GO" id="GO:0038039">
    <property type="term" value="C:G protein-coupled receptor heterodimeric complex"/>
    <property type="evidence" value="ECO:0007669"/>
    <property type="project" value="TreeGrafter"/>
</dbReference>
<keyword evidence="14 27" id="KW-0675">Receptor</keyword>
<dbReference type="SMART" id="SM00032">
    <property type="entry name" value="CCP"/>
    <property type="match status" value="2"/>
</dbReference>
<dbReference type="Gene3D" id="3.40.50.2300">
    <property type="match status" value="2"/>
</dbReference>
<evidence type="ECO:0000256" key="23">
    <source>
        <dbReference type="SAM" id="Phobius"/>
    </source>
</evidence>
<dbReference type="CDD" id="cd00033">
    <property type="entry name" value="CCP"/>
    <property type="match status" value="2"/>
</dbReference>
<keyword evidence="8 23" id="KW-1133">Transmembrane helix</keyword>
<protein>
    <recommendedName>
        <fullName evidence="20">Gamma-aminobutyric acid type B receptor subunit 1</fullName>
    </recommendedName>
</protein>
<keyword evidence="16" id="KW-0807">Transducer</keyword>
<evidence type="ECO:0000256" key="2">
    <source>
        <dbReference type="ARBA" id="ARBA00008991"/>
    </source>
</evidence>
<evidence type="ECO:0000256" key="20">
    <source>
        <dbReference type="ARBA" id="ARBA00073784"/>
    </source>
</evidence>
<dbReference type="Pfam" id="PF01094">
    <property type="entry name" value="ANF_receptor"/>
    <property type="match status" value="1"/>
</dbReference>
<feature type="chain" id="PRO_5043699190" description="Gamma-aminobutyric acid type B receptor subunit 1" evidence="24">
    <location>
        <begin position="25"/>
        <end position="994"/>
    </location>
</feature>
<dbReference type="InterPro" id="IPR000436">
    <property type="entry name" value="Sushi_SCR_CCP_dom"/>
</dbReference>
<dbReference type="Proteomes" id="UP001474421">
    <property type="component" value="Unassembled WGS sequence"/>
</dbReference>
<dbReference type="PANTHER" id="PTHR10519:SF77">
    <property type="entry name" value="GAMMA-AMINOBUTYRIC ACID TYPE B RECEPTOR SUBUNIT 1"/>
    <property type="match status" value="1"/>
</dbReference>
<dbReference type="SUPFAM" id="SSF57535">
    <property type="entry name" value="Complement control module/SCR domain"/>
    <property type="match status" value="2"/>
</dbReference>
<dbReference type="InterPro" id="IPR028082">
    <property type="entry name" value="Peripla_BP_I"/>
</dbReference>
<dbReference type="GO" id="GO:0007214">
    <property type="term" value="P:gamma-aminobutyric acid signaling pathway"/>
    <property type="evidence" value="ECO:0007669"/>
    <property type="project" value="TreeGrafter"/>
</dbReference>
<dbReference type="GO" id="GO:0004965">
    <property type="term" value="F:G protein-coupled GABA receptor activity"/>
    <property type="evidence" value="ECO:0007669"/>
    <property type="project" value="InterPro"/>
</dbReference>
<evidence type="ECO:0000256" key="7">
    <source>
        <dbReference type="ARBA" id="ARBA00022737"/>
    </source>
</evidence>
<keyword evidence="15" id="KW-0325">Glycoprotein</keyword>
<dbReference type="PROSITE" id="PS50259">
    <property type="entry name" value="G_PROTEIN_RECEP_F3_4"/>
    <property type="match status" value="1"/>
</dbReference>
<dbReference type="Gene3D" id="2.10.70.10">
    <property type="entry name" value="Complement Module, domain 1"/>
    <property type="match status" value="2"/>
</dbReference>
<keyword evidence="10" id="KW-0297">G-protein coupled receptor</keyword>
<keyword evidence="18" id="KW-0966">Cell projection</keyword>
<evidence type="ECO:0000256" key="14">
    <source>
        <dbReference type="ARBA" id="ARBA00023170"/>
    </source>
</evidence>
<dbReference type="InterPro" id="IPR002456">
    <property type="entry name" value="GPCR_3_GABA_rcpt_B1"/>
</dbReference>
<keyword evidence="3" id="KW-1003">Cell membrane</keyword>
<keyword evidence="28" id="KW-1185">Reference proteome</keyword>
<dbReference type="FunFam" id="3.40.50.2300:FF:000072">
    <property type="entry name" value="Gamma-aminobutyric acid type B receptor subunit 2"/>
    <property type="match status" value="1"/>
</dbReference>
<dbReference type="InterPro" id="IPR035976">
    <property type="entry name" value="Sushi/SCR/CCP_sf"/>
</dbReference>
<evidence type="ECO:0000256" key="9">
    <source>
        <dbReference type="ARBA" id="ARBA00023018"/>
    </source>
</evidence>
<dbReference type="GO" id="GO:0045211">
    <property type="term" value="C:postsynaptic membrane"/>
    <property type="evidence" value="ECO:0007669"/>
    <property type="project" value="UniProtKB-SubCell"/>
</dbReference>
<evidence type="ECO:0000313" key="27">
    <source>
        <dbReference type="EMBL" id="KAK9405956.1"/>
    </source>
</evidence>
<comment type="caution">
    <text evidence="21">Lacks conserved residue(s) required for the propagation of feature annotation.</text>
</comment>
<evidence type="ECO:0000256" key="16">
    <source>
        <dbReference type="ARBA" id="ARBA00023224"/>
    </source>
</evidence>
<keyword evidence="4" id="KW-0597">Phosphoprotein</keyword>
<evidence type="ECO:0000256" key="11">
    <source>
        <dbReference type="ARBA" id="ARBA00023054"/>
    </source>
</evidence>
<dbReference type="PANTHER" id="PTHR10519">
    <property type="entry name" value="GABA-B RECEPTOR"/>
    <property type="match status" value="1"/>
</dbReference>
<evidence type="ECO:0000256" key="10">
    <source>
        <dbReference type="ARBA" id="ARBA00023040"/>
    </source>
</evidence>
<reference evidence="27 28" key="1">
    <citation type="journal article" date="2024" name="Proc. Natl. Acad. Sci. U.S.A.">
        <title>The genetic regulatory architecture and epigenomic basis for age-related changes in rattlesnake venom.</title>
        <authorList>
            <person name="Hogan M.P."/>
            <person name="Holding M.L."/>
            <person name="Nystrom G.S."/>
            <person name="Colston T.J."/>
            <person name="Bartlett D.A."/>
            <person name="Mason A.J."/>
            <person name="Ellsworth S.A."/>
            <person name="Rautsaw R.M."/>
            <person name="Lawrence K.C."/>
            <person name="Strickland J.L."/>
            <person name="He B."/>
            <person name="Fraser P."/>
            <person name="Margres M.J."/>
            <person name="Gilbert D.M."/>
            <person name="Gibbs H.L."/>
            <person name="Parkinson C.L."/>
            <person name="Rokyta D.R."/>
        </authorList>
    </citation>
    <scope>NUCLEOTIDE SEQUENCE [LARGE SCALE GENOMIC DNA]</scope>
    <source>
        <strain evidence="27">DRR0105</strain>
    </source>
</reference>
<keyword evidence="9" id="KW-0770">Synapse</keyword>